<dbReference type="Proteomes" id="UP000192923">
    <property type="component" value="Unassembled WGS sequence"/>
</dbReference>
<keyword evidence="2" id="KW-1185">Reference proteome</keyword>
<gene>
    <name evidence="1" type="ORF">SAMN02949497_1216</name>
</gene>
<protein>
    <submittedName>
        <fullName evidence="1">Uncharacterized protein</fullName>
    </submittedName>
</protein>
<dbReference type="AlphaFoldDB" id="A0A1Y6CUN8"/>
<evidence type="ECO:0000313" key="2">
    <source>
        <dbReference type="Proteomes" id="UP000192923"/>
    </source>
</evidence>
<reference evidence="1 2" key="1">
    <citation type="submission" date="2016-12" db="EMBL/GenBank/DDBJ databases">
        <authorList>
            <person name="Song W.-J."/>
            <person name="Kurnit D.M."/>
        </authorList>
    </citation>
    <scope>NUCLEOTIDE SEQUENCE [LARGE SCALE GENOMIC DNA]</scope>
    <source>
        <strain evidence="1 2">175</strain>
    </source>
</reference>
<dbReference type="EMBL" id="FXAM01000001">
    <property type="protein sequence ID" value="SMF93920.1"/>
    <property type="molecule type" value="Genomic_DNA"/>
</dbReference>
<proteinExistence type="predicted"/>
<accession>A0A1Y6CUN8</accession>
<dbReference type="RefSeq" id="WP_085210868.1">
    <property type="nucleotide sequence ID" value="NZ_FXAM01000001.1"/>
</dbReference>
<name>A0A1Y6CUN8_9GAMM</name>
<organism evidence="1 2">
    <name type="scientific">Methylomagnum ishizawai</name>
    <dbReference type="NCBI Taxonomy" id="1760988"/>
    <lineage>
        <taxon>Bacteria</taxon>
        <taxon>Pseudomonadati</taxon>
        <taxon>Pseudomonadota</taxon>
        <taxon>Gammaproteobacteria</taxon>
        <taxon>Methylococcales</taxon>
        <taxon>Methylococcaceae</taxon>
        <taxon>Methylomagnum</taxon>
    </lineage>
</organism>
<dbReference type="OrthoDB" id="3078306at2"/>
<dbReference type="STRING" id="1760988.SAMN02949497_1216"/>
<sequence>MPTYAIRVDLSALIEAIPCVIDESVLPRLALAVRKFAEQAELDWKEDVLRAHGVWIDHKKQYAASIQTRQLGPFSYEVFSDLKLAEAIETGRPAYDLKRMLDSSLKVRRTKDGRRYLIIPFRHNTPGNDALARPMPQDIYKIVGKKGFGKSLITGVGWRNSGTGALSTQTRRGHNQTKGEAVRVATRKYVWGDRLPAGLAGKLKPHHATDIYAGMVRMNTSSGKQKSSKYLTFRVMREGVPKWIIPARPGLNIAQGVADRLRPLAEEAFREAVVRSVEEA</sequence>
<evidence type="ECO:0000313" key="1">
    <source>
        <dbReference type="EMBL" id="SMF93920.1"/>
    </source>
</evidence>